<dbReference type="Gene3D" id="2.40.30.10">
    <property type="entry name" value="Translation factors"/>
    <property type="match status" value="1"/>
</dbReference>
<dbReference type="SUPFAM" id="SSF51905">
    <property type="entry name" value="FAD/NAD(P)-binding domain"/>
    <property type="match status" value="1"/>
</dbReference>
<proteinExistence type="predicted"/>
<evidence type="ECO:0000256" key="4">
    <source>
        <dbReference type="ARBA" id="ARBA00022857"/>
    </source>
</evidence>
<dbReference type="SUPFAM" id="SSF52343">
    <property type="entry name" value="Ferredoxin reductase-like, C-terminal NADP-linked domain"/>
    <property type="match status" value="1"/>
</dbReference>
<organism evidence="8 9">
    <name type="scientific">Flammeovirga kamogawensis</name>
    <dbReference type="NCBI Taxonomy" id="373891"/>
    <lineage>
        <taxon>Bacteria</taxon>
        <taxon>Pseudomonadati</taxon>
        <taxon>Bacteroidota</taxon>
        <taxon>Cytophagia</taxon>
        <taxon>Cytophagales</taxon>
        <taxon>Flammeovirgaceae</taxon>
        <taxon>Flammeovirga</taxon>
    </lineage>
</organism>
<dbReference type="PANTHER" id="PTHR46091:SF3">
    <property type="entry name" value="AMINE OXIDASE DOMAIN-CONTAINING PROTEIN"/>
    <property type="match status" value="1"/>
</dbReference>
<dbReference type="Gene3D" id="3.90.660.50">
    <property type="match status" value="1"/>
</dbReference>
<dbReference type="Pfam" id="PF00175">
    <property type="entry name" value="NAD_binding_1"/>
    <property type="match status" value="1"/>
</dbReference>
<keyword evidence="3" id="KW-0274">FAD</keyword>
<evidence type="ECO:0000256" key="3">
    <source>
        <dbReference type="ARBA" id="ARBA00022827"/>
    </source>
</evidence>
<dbReference type="Gene3D" id="3.50.50.60">
    <property type="entry name" value="FAD/NAD(P)-binding domain"/>
    <property type="match status" value="1"/>
</dbReference>
<dbReference type="CDD" id="cd00322">
    <property type="entry name" value="FNR_like"/>
    <property type="match status" value="1"/>
</dbReference>
<dbReference type="EMBL" id="CP076128">
    <property type="protein sequence ID" value="QWG08895.1"/>
    <property type="molecule type" value="Genomic_DNA"/>
</dbReference>
<keyword evidence="9" id="KW-1185">Reference proteome</keyword>
<keyword evidence="1" id="KW-0285">Flavoprotein</keyword>
<sequence>MRNFDTIIIGGGLGGLVAGATLAKKGNKVVLLEKHYIPGGCATTFKRKEFVMEVGLHEMDGLCEHDAKLDIFKFLEIDKHIDFIQVPELFRLKTTKTDFVHPHGITETMEALIDRFPKETEAITKFIALLEGVLSEIAAFPTDKWKQNLSKPFVPVLFPNIFKASRKTVGEWLDYLFTDEELKIILQANLVYYHDDPYTMSMIYFATAQAGYIKGGGHFIKGGSQKLSNYLVEVIESNGGQVLLGKSVTEIITDNGICKGVSYVDSFNSSKKITLYGQSVIANAAIPLVKKLLPRGESDKLGKKVDKLKTACSLLSIYIGFKKEIKDIGNKHYSTFITGKNVNSIKDIHANCHGEWKDKNFVFVDYSQIDAGLAPKGKSFGAICSADYYIDWEHLSAEEYQAKKEEVAHTLFDRLEEHIPGIKAEIDYYEVGTAKTIQRFTSNPEGTPYGFAQTPEQAGMGRTPFTSPIKNLYFAGAWTFPGGGFTGAIISGFLCALKVDKKVKVKQSDLSLIDSGNTLELLRKIEIAKNTLELVYSRPKDFDYKVGQYAILELLNPKYSEIDIPHRALSLVSHPSENVLRFAMRYSDSSYKQSVKALEIGDKSRVFGPMGQFSVAPTSKGIVFLVAGIGITPILPILKELKITSPQKTIYLIYSNRFEDAAAYHLQLLENNNPNFNYVPVITSQEKRIDKALLKATIPVFTDFQYYLIGTRKFVKELSTTLTTLNVGKEDIKVDDFG</sequence>
<keyword evidence="4" id="KW-0521">NADP</keyword>
<dbReference type="InterPro" id="IPR001433">
    <property type="entry name" value="OxRdtase_FAD/NAD-bd"/>
</dbReference>
<dbReference type="Pfam" id="PF01593">
    <property type="entry name" value="Amino_oxidase"/>
    <property type="match status" value="1"/>
</dbReference>
<dbReference type="InterPro" id="IPR017927">
    <property type="entry name" value="FAD-bd_FR_type"/>
</dbReference>
<feature type="transmembrane region" description="Helical" evidence="6">
    <location>
        <begin position="472"/>
        <end position="497"/>
    </location>
</feature>
<keyword evidence="6" id="KW-1133">Transmembrane helix</keyword>
<evidence type="ECO:0000256" key="1">
    <source>
        <dbReference type="ARBA" id="ARBA00022630"/>
    </source>
</evidence>
<evidence type="ECO:0000256" key="6">
    <source>
        <dbReference type="SAM" id="Phobius"/>
    </source>
</evidence>
<gene>
    <name evidence="8" type="ORF">KM029_08115</name>
</gene>
<dbReference type="Proteomes" id="UP000682802">
    <property type="component" value="Chromosome 1"/>
</dbReference>
<dbReference type="InterPro" id="IPR017938">
    <property type="entry name" value="Riboflavin_synthase-like_b-brl"/>
</dbReference>
<dbReference type="Gene3D" id="3.40.50.80">
    <property type="entry name" value="Nucleotide-binding domain of ferredoxin-NADP reductase (FNR) module"/>
    <property type="match status" value="1"/>
</dbReference>
<feature type="domain" description="FAD-binding FR-type" evidence="7">
    <location>
        <begin position="514"/>
        <end position="616"/>
    </location>
</feature>
<keyword evidence="5" id="KW-0520">NAD</keyword>
<dbReference type="InterPro" id="IPR052206">
    <property type="entry name" value="Retinol_saturase"/>
</dbReference>
<evidence type="ECO:0000256" key="2">
    <source>
        <dbReference type="ARBA" id="ARBA00022729"/>
    </source>
</evidence>
<dbReference type="RefSeq" id="WP_158630997.1">
    <property type="nucleotide sequence ID" value="NZ_CP076128.1"/>
</dbReference>
<dbReference type="PROSITE" id="PS51384">
    <property type="entry name" value="FAD_FR"/>
    <property type="match status" value="1"/>
</dbReference>
<evidence type="ECO:0000256" key="5">
    <source>
        <dbReference type="ARBA" id="ARBA00023027"/>
    </source>
</evidence>
<dbReference type="PRINTS" id="PR00410">
    <property type="entry name" value="PHEHYDRXLASE"/>
</dbReference>
<keyword evidence="6" id="KW-0472">Membrane</keyword>
<keyword evidence="6" id="KW-0812">Transmembrane</keyword>
<evidence type="ECO:0000313" key="9">
    <source>
        <dbReference type="Proteomes" id="UP000682802"/>
    </source>
</evidence>
<dbReference type="InterPro" id="IPR039261">
    <property type="entry name" value="FNR_nucleotide-bd"/>
</dbReference>
<dbReference type="InterPro" id="IPR036188">
    <property type="entry name" value="FAD/NAD-bd_sf"/>
</dbReference>
<protein>
    <submittedName>
        <fullName evidence="8">FAD-dependent oxidoreductase</fullName>
    </submittedName>
</protein>
<reference evidence="8 9" key="1">
    <citation type="submission" date="2021-05" db="EMBL/GenBank/DDBJ databases">
        <title>Comparative genomic studies on the polysaccharide-degrading batcterial strains of the Flammeovirga genus.</title>
        <authorList>
            <person name="Zewei F."/>
            <person name="Zheng Z."/>
            <person name="Yu L."/>
            <person name="Ruyue G."/>
            <person name="Yanhong M."/>
            <person name="Yuanyuan C."/>
            <person name="Jingyan G."/>
            <person name="Wenjun H."/>
        </authorList>
    </citation>
    <scope>NUCLEOTIDE SEQUENCE [LARGE SCALE GENOMIC DNA]</scope>
    <source>
        <strain evidence="8 9">YS10</strain>
    </source>
</reference>
<accession>A0ABX8GZ93</accession>
<keyword evidence="2" id="KW-0732">Signal</keyword>
<dbReference type="InterPro" id="IPR002937">
    <property type="entry name" value="Amino_oxidase"/>
</dbReference>
<dbReference type="PANTHER" id="PTHR46091">
    <property type="entry name" value="BLR7054 PROTEIN"/>
    <property type="match status" value="1"/>
</dbReference>
<dbReference type="SUPFAM" id="SSF63380">
    <property type="entry name" value="Riboflavin synthase domain-like"/>
    <property type="match status" value="1"/>
</dbReference>
<evidence type="ECO:0000259" key="7">
    <source>
        <dbReference type="PROSITE" id="PS51384"/>
    </source>
</evidence>
<name>A0ABX8GZ93_9BACT</name>
<evidence type="ECO:0000313" key="8">
    <source>
        <dbReference type="EMBL" id="QWG08895.1"/>
    </source>
</evidence>